<feature type="region of interest" description="Disordered" evidence="1">
    <location>
        <begin position="112"/>
        <end position="150"/>
    </location>
</feature>
<organism evidence="2 3">
    <name type="scientific">Trichogramma brassicae</name>
    <dbReference type="NCBI Taxonomy" id="86971"/>
    <lineage>
        <taxon>Eukaryota</taxon>
        <taxon>Metazoa</taxon>
        <taxon>Ecdysozoa</taxon>
        <taxon>Arthropoda</taxon>
        <taxon>Hexapoda</taxon>
        <taxon>Insecta</taxon>
        <taxon>Pterygota</taxon>
        <taxon>Neoptera</taxon>
        <taxon>Endopterygota</taxon>
        <taxon>Hymenoptera</taxon>
        <taxon>Apocrita</taxon>
        <taxon>Proctotrupomorpha</taxon>
        <taxon>Chalcidoidea</taxon>
        <taxon>Trichogrammatidae</taxon>
        <taxon>Trichogramma</taxon>
    </lineage>
</organism>
<accession>A0A6H5I219</accession>
<protein>
    <submittedName>
        <fullName evidence="2">Uncharacterized protein</fullName>
    </submittedName>
</protein>
<keyword evidence="3" id="KW-1185">Reference proteome</keyword>
<name>A0A6H5I219_9HYME</name>
<evidence type="ECO:0000313" key="2">
    <source>
        <dbReference type="EMBL" id="CAB0031819.1"/>
    </source>
</evidence>
<dbReference type="AlphaFoldDB" id="A0A6H5I219"/>
<reference evidence="2 3" key="1">
    <citation type="submission" date="2020-02" db="EMBL/GenBank/DDBJ databases">
        <authorList>
            <person name="Ferguson B K."/>
        </authorList>
    </citation>
    <scope>NUCLEOTIDE SEQUENCE [LARGE SCALE GENOMIC DNA]</scope>
</reference>
<gene>
    <name evidence="2" type="ORF">TBRA_LOCUS3781</name>
</gene>
<proteinExistence type="predicted"/>
<evidence type="ECO:0000256" key="1">
    <source>
        <dbReference type="SAM" id="MobiDB-lite"/>
    </source>
</evidence>
<sequence>MPNQSRSSGWRREAIRGHALVYYKTTAAAARGQHKPILRLPENMQRTHTNNELCVCKPWGETRLLLHVSNIEKLITHRDAARLLLGETAPPPGHVQVYIRVHAKTPFLRAAREIRGKSDGTLSDPYQSRHEYRKEKKKEKRNTNTAEPIRANERRKNPCIVLRIGAAHLMLCIRDCCGATRKNVDADRLGCARERDDDYTTSDDDDDDDDWSSPRCYARLCNIAATACSPRACLRACDKRERFSSAFVYIYLVKNDDSPRWMTRIKAPLSVFSFRDIHRASCALIYIASRGSSSSRASRTNINEQTNQLGAEICGYQSEHSSLYDLILLYTNYPQIITYTMQQQQPKQDKNSRKKLFEARARLVSTTLIRVRNFILHNVSGGGGSSSSSRSSGISSPWIRACVNLCSRAVYIRVLSTRSQAAASSCVGMLFLCWLFCNPTPCETHTYIMTKAAAAAAAAVAATTTDGSTIFRRLHVRKLSRCCSAVKPRGERDTAATAAAVAVAGTQRRIYARDRDDAGRYRDRDDEDYCCFCSSTLFLSLSCGRLGAIARDVDGVSVTTTTITERERVARGE</sequence>
<evidence type="ECO:0000313" key="3">
    <source>
        <dbReference type="Proteomes" id="UP000479190"/>
    </source>
</evidence>
<dbReference type="Proteomes" id="UP000479190">
    <property type="component" value="Unassembled WGS sequence"/>
</dbReference>
<dbReference type="EMBL" id="CADCXV010000656">
    <property type="protein sequence ID" value="CAB0031819.1"/>
    <property type="molecule type" value="Genomic_DNA"/>
</dbReference>